<feature type="transmembrane region" description="Helical" evidence="7">
    <location>
        <begin position="163"/>
        <end position="185"/>
    </location>
</feature>
<comment type="similarity">
    <text evidence="1 7">Belongs to the Lgt family.</text>
</comment>
<keyword evidence="6 7" id="KW-0472">Membrane</keyword>
<dbReference type="PANTHER" id="PTHR30589">
    <property type="entry name" value="PROLIPOPROTEIN DIACYLGLYCERYL TRANSFERASE"/>
    <property type="match status" value="1"/>
</dbReference>
<proteinExistence type="inferred from homology"/>
<organism evidence="8 9">
    <name type="scientific">Candidatus Scatomonas pullistercoris</name>
    <dbReference type="NCBI Taxonomy" id="2840920"/>
    <lineage>
        <taxon>Bacteria</taxon>
        <taxon>Bacillati</taxon>
        <taxon>Bacillota</taxon>
        <taxon>Clostridia</taxon>
        <taxon>Lachnospirales</taxon>
        <taxon>Lachnospiraceae</taxon>
        <taxon>Lachnospiraceae incertae sedis</taxon>
        <taxon>Candidatus Scatomonas</taxon>
    </lineage>
</organism>
<keyword evidence="3 7" id="KW-0808">Transferase</keyword>
<dbReference type="EMBL" id="DVOO01000027">
    <property type="protein sequence ID" value="HIV25862.1"/>
    <property type="molecule type" value="Genomic_DNA"/>
</dbReference>
<feature type="transmembrane region" description="Helical" evidence="7">
    <location>
        <begin position="13"/>
        <end position="33"/>
    </location>
</feature>
<dbReference type="AlphaFoldDB" id="A0A9D1P4F3"/>
<evidence type="ECO:0000256" key="3">
    <source>
        <dbReference type="ARBA" id="ARBA00022679"/>
    </source>
</evidence>
<dbReference type="GO" id="GO:0042158">
    <property type="term" value="P:lipoprotein biosynthetic process"/>
    <property type="evidence" value="ECO:0007669"/>
    <property type="project" value="UniProtKB-UniRule"/>
</dbReference>
<evidence type="ECO:0000313" key="8">
    <source>
        <dbReference type="EMBL" id="HIV25862.1"/>
    </source>
</evidence>
<feature type="transmembrane region" description="Helical" evidence="7">
    <location>
        <begin position="45"/>
        <end position="66"/>
    </location>
</feature>
<dbReference type="EC" id="2.5.1.145" evidence="7"/>
<feature type="transmembrane region" description="Helical" evidence="7">
    <location>
        <begin position="226"/>
        <end position="246"/>
    </location>
</feature>
<dbReference type="GO" id="GO:0008961">
    <property type="term" value="F:phosphatidylglycerol-prolipoprotein diacylglyceryl transferase activity"/>
    <property type="evidence" value="ECO:0007669"/>
    <property type="project" value="UniProtKB-UniRule"/>
</dbReference>
<evidence type="ECO:0000256" key="7">
    <source>
        <dbReference type="HAMAP-Rule" id="MF_01147"/>
    </source>
</evidence>
<comment type="subcellular location">
    <subcellularLocation>
        <location evidence="7">Cell membrane</location>
        <topology evidence="7">Multi-pass membrane protein</topology>
    </subcellularLocation>
</comment>
<keyword evidence="5 7" id="KW-1133">Transmembrane helix</keyword>
<name>A0A9D1P4F3_9FIRM</name>
<feature type="transmembrane region" description="Helical" evidence="7">
    <location>
        <begin position="114"/>
        <end position="143"/>
    </location>
</feature>
<comment type="function">
    <text evidence="7">Catalyzes the transfer of the diacylglyceryl group from phosphatidylglycerol to the sulfhydryl group of the N-terminal cysteine of a prolipoprotein, the first step in the formation of mature lipoproteins.</text>
</comment>
<feature type="transmembrane region" description="Helical" evidence="7">
    <location>
        <begin position="78"/>
        <end position="102"/>
    </location>
</feature>
<evidence type="ECO:0000256" key="5">
    <source>
        <dbReference type="ARBA" id="ARBA00022989"/>
    </source>
</evidence>
<dbReference type="NCBIfam" id="TIGR00544">
    <property type="entry name" value="lgt"/>
    <property type="match status" value="1"/>
</dbReference>
<dbReference type="InterPro" id="IPR001640">
    <property type="entry name" value="Lgt"/>
</dbReference>
<dbReference type="GO" id="GO:0005886">
    <property type="term" value="C:plasma membrane"/>
    <property type="evidence" value="ECO:0007669"/>
    <property type="project" value="UniProtKB-SubCell"/>
</dbReference>
<comment type="catalytic activity">
    <reaction evidence="7">
        <text>L-cysteinyl-[prolipoprotein] + a 1,2-diacyl-sn-glycero-3-phospho-(1'-sn-glycerol) = an S-1,2-diacyl-sn-glyceryl-L-cysteinyl-[prolipoprotein] + sn-glycerol 1-phosphate + H(+)</text>
        <dbReference type="Rhea" id="RHEA:56712"/>
        <dbReference type="Rhea" id="RHEA-COMP:14679"/>
        <dbReference type="Rhea" id="RHEA-COMP:14680"/>
        <dbReference type="ChEBI" id="CHEBI:15378"/>
        <dbReference type="ChEBI" id="CHEBI:29950"/>
        <dbReference type="ChEBI" id="CHEBI:57685"/>
        <dbReference type="ChEBI" id="CHEBI:64716"/>
        <dbReference type="ChEBI" id="CHEBI:140658"/>
        <dbReference type="EC" id="2.5.1.145"/>
    </reaction>
</comment>
<dbReference type="PANTHER" id="PTHR30589:SF0">
    <property type="entry name" value="PHOSPHATIDYLGLYCEROL--PROLIPOPROTEIN DIACYLGLYCERYL TRANSFERASE"/>
    <property type="match status" value="1"/>
</dbReference>
<comment type="caution">
    <text evidence="8">The sequence shown here is derived from an EMBL/GenBank/DDBJ whole genome shotgun (WGS) entry which is preliminary data.</text>
</comment>
<protein>
    <recommendedName>
        <fullName evidence="7">Phosphatidylglycerol--prolipoprotein diacylglyceryl transferase</fullName>
        <ecNumber evidence="7">2.5.1.145</ecNumber>
    </recommendedName>
</protein>
<evidence type="ECO:0000256" key="1">
    <source>
        <dbReference type="ARBA" id="ARBA00007150"/>
    </source>
</evidence>
<gene>
    <name evidence="7 8" type="primary">lgt</name>
    <name evidence="8" type="ORF">IAB71_08845</name>
</gene>
<keyword evidence="2 7" id="KW-1003">Cell membrane</keyword>
<feature type="binding site" evidence="7">
    <location>
        <position position="130"/>
    </location>
    <ligand>
        <name>a 1,2-diacyl-sn-glycero-3-phospho-(1'-sn-glycerol)</name>
        <dbReference type="ChEBI" id="CHEBI:64716"/>
    </ligand>
</feature>
<accession>A0A9D1P4F3</accession>
<dbReference type="Proteomes" id="UP000824169">
    <property type="component" value="Unassembled WGS sequence"/>
</dbReference>
<keyword evidence="4 7" id="KW-0812">Transmembrane</keyword>
<reference evidence="8" key="1">
    <citation type="submission" date="2020-10" db="EMBL/GenBank/DDBJ databases">
        <authorList>
            <person name="Gilroy R."/>
        </authorList>
    </citation>
    <scope>NUCLEOTIDE SEQUENCE</scope>
    <source>
        <strain evidence="8">CHK188-20938</strain>
    </source>
</reference>
<feature type="transmembrane region" description="Helical" evidence="7">
    <location>
        <begin position="197"/>
        <end position="214"/>
    </location>
</feature>
<sequence length="269" mass="29679">MYNDLLTIGPFTIHGYGLMTAVGILAAYFCAEYRAKKKGLDAGKVFGLVICCVVLGYLCSKLLYIITVLPDILVDLSVFWTSLANGWVVMGGILGGILGGYLYCRWQKLPVWKFFDVGMASVALAQGFGRIGCFLAGCCYGVESHGPLAVTFTHSDFAPNGVALVPTQLISSALDFLMFFFLILYDKKLQKRDGEVTAWYLILYSGGRFILEFWRGDSIRGFVGPLSTSQFMSIFTFAAGIVLLILRRRSRSGAETPLENKNMEREVEA</sequence>
<dbReference type="Pfam" id="PF01790">
    <property type="entry name" value="LGT"/>
    <property type="match status" value="1"/>
</dbReference>
<evidence type="ECO:0000313" key="9">
    <source>
        <dbReference type="Proteomes" id="UP000824169"/>
    </source>
</evidence>
<comment type="pathway">
    <text evidence="7">Protein modification; lipoprotein biosynthesis (diacylglyceryl transfer).</text>
</comment>
<dbReference type="HAMAP" id="MF_01147">
    <property type="entry name" value="Lgt"/>
    <property type="match status" value="1"/>
</dbReference>
<evidence type="ECO:0000256" key="6">
    <source>
        <dbReference type="ARBA" id="ARBA00023136"/>
    </source>
</evidence>
<evidence type="ECO:0000256" key="4">
    <source>
        <dbReference type="ARBA" id="ARBA00022692"/>
    </source>
</evidence>
<evidence type="ECO:0000256" key="2">
    <source>
        <dbReference type="ARBA" id="ARBA00022475"/>
    </source>
</evidence>
<reference evidence="8" key="2">
    <citation type="journal article" date="2021" name="PeerJ">
        <title>Extensive microbial diversity within the chicken gut microbiome revealed by metagenomics and culture.</title>
        <authorList>
            <person name="Gilroy R."/>
            <person name="Ravi A."/>
            <person name="Getino M."/>
            <person name="Pursley I."/>
            <person name="Horton D.L."/>
            <person name="Alikhan N.F."/>
            <person name="Baker D."/>
            <person name="Gharbi K."/>
            <person name="Hall N."/>
            <person name="Watson M."/>
            <person name="Adriaenssens E.M."/>
            <person name="Foster-Nyarko E."/>
            <person name="Jarju S."/>
            <person name="Secka A."/>
            <person name="Antonio M."/>
            <person name="Oren A."/>
            <person name="Chaudhuri R.R."/>
            <person name="La Ragione R."/>
            <person name="Hildebrand F."/>
            <person name="Pallen M.J."/>
        </authorList>
    </citation>
    <scope>NUCLEOTIDE SEQUENCE</scope>
    <source>
        <strain evidence="8">CHK188-20938</strain>
    </source>
</reference>